<dbReference type="SUPFAM" id="SSF81606">
    <property type="entry name" value="PP2C-like"/>
    <property type="match status" value="1"/>
</dbReference>
<dbReference type="InterPro" id="IPR036457">
    <property type="entry name" value="PPM-type-like_dom_sf"/>
</dbReference>
<evidence type="ECO:0000259" key="4">
    <source>
        <dbReference type="SMART" id="SM00331"/>
    </source>
</evidence>
<dbReference type="SUPFAM" id="SSF49785">
    <property type="entry name" value="Galactose-binding domain-like"/>
    <property type="match status" value="1"/>
</dbReference>
<evidence type="ECO:0000256" key="2">
    <source>
        <dbReference type="SAM" id="Coils"/>
    </source>
</evidence>
<evidence type="ECO:0000256" key="3">
    <source>
        <dbReference type="SAM" id="Phobius"/>
    </source>
</evidence>
<dbReference type="Gene3D" id="3.60.40.10">
    <property type="entry name" value="PPM-type phosphatase domain"/>
    <property type="match status" value="1"/>
</dbReference>
<dbReference type="GO" id="GO:0016791">
    <property type="term" value="F:phosphatase activity"/>
    <property type="evidence" value="ECO:0007669"/>
    <property type="project" value="TreeGrafter"/>
</dbReference>
<accession>A0A521EB13</accession>
<feature type="coiled-coil region" evidence="2">
    <location>
        <begin position="386"/>
        <end position="437"/>
    </location>
</feature>
<keyword evidence="1" id="KW-0378">Hydrolase</keyword>
<dbReference type="Proteomes" id="UP000317557">
    <property type="component" value="Unassembled WGS sequence"/>
</dbReference>
<dbReference type="OrthoDB" id="9763484at2"/>
<dbReference type="SMART" id="SM00331">
    <property type="entry name" value="PP2C_SIG"/>
    <property type="match status" value="1"/>
</dbReference>
<name>A0A521EB13_9BACT</name>
<dbReference type="AlphaFoldDB" id="A0A521EB13"/>
<dbReference type="Gene3D" id="2.60.120.260">
    <property type="entry name" value="Galactose-binding domain-like"/>
    <property type="match status" value="1"/>
</dbReference>
<keyword evidence="3" id="KW-0812">Transmembrane</keyword>
<gene>
    <name evidence="5" type="ORF">SAMN06265219_11141</name>
</gene>
<dbReference type="InterPro" id="IPR001932">
    <property type="entry name" value="PPM-type_phosphatase-like_dom"/>
</dbReference>
<keyword evidence="6" id="KW-1185">Reference proteome</keyword>
<dbReference type="PANTHER" id="PTHR43156">
    <property type="entry name" value="STAGE II SPORULATION PROTEIN E-RELATED"/>
    <property type="match status" value="1"/>
</dbReference>
<evidence type="ECO:0000313" key="5">
    <source>
        <dbReference type="EMBL" id="SMO80651.1"/>
    </source>
</evidence>
<keyword evidence="3" id="KW-0472">Membrane</keyword>
<dbReference type="InterPro" id="IPR008979">
    <property type="entry name" value="Galactose-bd-like_sf"/>
</dbReference>
<feature type="transmembrane region" description="Helical" evidence="3">
    <location>
        <begin position="248"/>
        <end position="271"/>
    </location>
</feature>
<proteinExistence type="predicted"/>
<evidence type="ECO:0000313" key="6">
    <source>
        <dbReference type="Proteomes" id="UP000317557"/>
    </source>
</evidence>
<evidence type="ECO:0000256" key="1">
    <source>
        <dbReference type="ARBA" id="ARBA00022801"/>
    </source>
</evidence>
<feature type="transmembrane region" description="Helical" evidence="3">
    <location>
        <begin position="331"/>
        <end position="352"/>
    </location>
</feature>
<feature type="transmembrane region" description="Helical" evidence="3">
    <location>
        <begin position="217"/>
        <end position="236"/>
    </location>
</feature>
<feature type="transmembrane region" description="Helical" evidence="3">
    <location>
        <begin position="190"/>
        <end position="210"/>
    </location>
</feature>
<sequence length="666" mass="75351">MSQIVDTEDAFQLSAADLSREDRIIYITDSWKFNAGDNKKWAAPAYDDSSWQHVSTYLGPSELPFIEWNGIGWFRMHLKVDSSLVDFPLALLIEQHNGASEIYLDGKLLYELGEVSAFEESYKPYRDNRPRPIVLSDTATHVIAVRFANHAARSFNEYGFTAGFRFLIGDLDYHVASSIGGATSTTWSKVLYTGILLAFTVIHMLLFAFYPSGKQNLFFALFTAFLALLTFTILQTNYSDSPLLAISYYRVSLIAWLFTIVYALRFCYSLFYDNPPKVFWIFGVIGLGLAIGTWFDARNLDVYRELFAFLGLMEIIRVLMISFYKQKEGVWIIGSGLMCLVAGILFTVLANLDVISGDPVLGNLYGSAGLIFGMSIYLSRDFAQTNKRLKYKLEEVKHLSERALEQERINKQKEIEHELLTAENERKSKELEEARALQLSMLPKKVPESSYWDIAVFMETAHEVGGDYYDFVQKGEDVLTVAVGDATGHGMKAGIMVATAKSYFHTLANNYDTVEMLQRMSSGIRNMNLRMMFMSMLFLKCKQHSIEYTSAGMPPVLHYQNQQGTVRQVLLKGMPLGARVEFPYQKLELSVQPGDSLLLMSDGLMELFNKEREQLGLERIEQVFKDIGDGSASDIISEIMRLAEKWAGGNIQEDDITLVALKAKTK</sequence>
<keyword evidence="2" id="KW-0175">Coiled coil</keyword>
<dbReference type="InterPro" id="IPR052016">
    <property type="entry name" value="Bact_Sigma-Reg"/>
</dbReference>
<dbReference type="RefSeq" id="WP_142455038.1">
    <property type="nucleotide sequence ID" value="NZ_FXTP01000011.1"/>
</dbReference>
<feature type="domain" description="PPM-type phosphatase" evidence="4">
    <location>
        <begin position="449"/>
        <end position="663"/>
    </location>
</feature>
<feature type="transmembrane region" description="Helical" evidence="3">
    <location>
        <begin position="278"/>
        <end position="295"/>
    </location>
</feature>
<dbReference type="PANTHER" id="PTHR43156:SF2">
    <property type="entry name" value="STAGE II SPORULATION PROTEIN E"/>
    <property type="match status" value="1"/>
</dbReference>
<keyword evidence="3" id="KW-1133">Transmembrane helix</keyword>
<feature type="transmembrane region" description="Helical" evidence="3">
    <location>
        <begin position="364"/>
        <end position="383"/>
    </location>
</feature>
<feature type="transmembrane region" description="Helical" evidence="3">
    <location>
        <begin position="307"/>
        <end position="324"/>
    </location>
</feature>
<reference evidence="5 6" key="1">
    <citation type="submission" date="2017-05" db="EMBL/GenBank/DDBJ databases">
        <authorList>
            <person name="Varghese N."/>
            <person name="Submissions S."/>
        </authorList>
    </citation>
    <scope>NUCLEOTIDE SEQUENCE [LARGE SCALE GENOMIC DNA]</scope>
    <source>
        <strain evidence="5 6">DSM 21985</strain>
    </source>
</reference>
<protein>
    <submittedName>
        <fullName evidence="5">Serine phosphatase RsbU, regulator of sigma subunit</fullName>
    </submittedName>
</protein>
<dbReference type="EMBL" id="FXTP01000011">
    <property type="protein sequence ID" value="SMO80651.1"/>
    <property type="molecule type" value="Genomic_DNA"/>
</dbReference>
<organism evidence="5 6">
    <name type="scientific">Gracilimonas mengyeensis</name>
    <dbReference type="NCBI Taxonomy" id="1302730"/>
    <lineage>
        <taxon>Bacteria</taxon>
        <taxon>Pseudomonadati</taxon>
        <taxon>Balneolota</taxon>
        <taxon>Balneolia</taxon>
        <taxon>Balneolales</taxon>
        <taxon>Balneolaceae</taxon>
        <taxon>Gracilimonas</taxon>
    </lineage>
</organism>
<dbReference type="Pfam" id="PF07228">
    <property type="entry name" value="SpoIIE"/>
    <property type="match status" value="1"/>
</dbReference>